<evidence type="ECO:0000313" key="3">
    <source>
        <dbReference type="Proteomes" id="UP000004690"/>
    </source>
</evidence>
<dbReference type="AlphaFoldDB" id="I3CAQ3"/>
<dbReference type="PROSITE" id="PS50943">
    <property type="entry name" value="HTH_CROC1"/>
    <property type="match status" value="1"/>
</dbReference>
<dbReference type="Proteomes" id="UP000004690">
    <property type="component" value="Unassembled WGS sequence"/>
</dbReference>
<accession>I3CAQ3</accession>
<dbReference type="SMART" id="SM00530">
    <property type="entry name" value="HTH_XRE"/>
    <property type="match status" value="1"/>
</dbReference>
<dbReference type="HOGENOM" id="CLU_066192_29_4_10"/>
<dbReference type="Gene3D" id="1.10.260.40">
    <property type="entry name" value="lambda repressor-like DNA-binding domains"/>
    <property type="match status" value="1"/>
</dbReference>
<sequence length="86" mass="10102">MKIKDDFLKEIGIKISEFRESKKQKQSDLSFLTGIEKSEISRYEQGKINLTMTTLLKFSNALDVHPRDFFDFEFDLSKYQIDGSEI</sequence>
<feature type="domain" description="HTH cro/C1-type" evidence="1">
    <location>
        <begin position="15"/>
        <end position="69"/>
    </location>
</feature>
<keyword evidence="3" id="KW-1185">Reference proteome</keyword>
<proteinExistence type="predicted"/>
<dbReference type="InterPro" id="IPR010982">
    <property type="entry name" value="Lambda_DNA-bd_dom_sf"/>
</dbReference>
<dbReference type="InterPro" id="IPR001387">
    <property type="entry name" value="Cro/C1-type_HTH"/>
</dbReference>
<dbReference type="RefSeq" id="WP_008615201.1">
    <property type="nucleotide sequence ID" value="NZ_JH651379.1"/>
</dbReference>
<dbReference type="STRING" id="926559.JoomaDRAFT_3766"/>
<dbReference type="EMBL" id="JH651379">
    <property type="protein sequence ID" value="EIJ40696.1"/>
    <property type="molecule type" value="Genomic_DNA"/>
</dbReference>
<evidence type="ECO:0000313" key="2">
    <source>
        <dbReference type="EMBL" id="EIJ40696.1"/>
    </source>
</evidence>
<dbReference type="eggNOG" id="COG1396">
    <property type="taxonomic scope" value="Bacteria"/>
</dbReference>
<dbReference type="SUPFAM" id="SSF47413">
    <property type="entry name" value="lambda repressor-like DNA-binding domains"/>
    <property type="match status" value="1"/>
</dbReference>
<organism evidence="2 3">
    <name type="scientific">Galbibacter orientalis DSM 19592</name>
    <dbReference type="NCBI Taxonomy" id="926559"/>
    <lineage>
        <taxon>Bacteria</taxon>
        <taxon>Pseudomonadati</taxon>
        <taxon>Bacteroidota</taxon>
        <taxon>Flavobacteriia</taxon>
        <taxon>Flavobacteriales</taxon>
        <taxon>Flavobacteriaceae</taxon>
        <taxon>Galbibacter</taxon>
    </lineage>
</organism>
<dbReference type="Pfam" id="PF13443">
    <property type="entry name" value="HTH_26"/>
    <property type="match status" value="1"/>
</dbReference>
<gene>
    <name evidence="2" type="ORF">JoomaDRAFT_3766</name>
</gene>
<protein>
    <submittedName>
        <fullName evidence="2">Putative transcriptional regulator</fullName>
    </submittedName>
</protein>
<evidence type="ECO:0000259" key="1">
    <source>
        <dbReference type="PROSITE" id="PS50943"/>
    </source>
</evidence>
<name>I3CAQ3_9FLAO</name>
<dbReference type="OrthoDB" id="1446321at2"/>
<dbReference type="CDD" id="cd00093">
    <property type="entry name" value="HTH_XRE"/>
    <property type="match status" value="1"/>
</dbReference>
<reference evidence="2 3" key="1">
    <citation type="submission" date="2012-02" db="EMBL/GenBank/DDBJ databases">
        <title>Improved High-Quality Draft genome of Joostella marina DSM 19592.</title>
        <authorList>
            <consortium name="US DOE Joint Genome Institute (JGI-PGF)"/>
            <person name="Lucas S."/>
            <person name="Copeland A."/>
            <person name="Lapidus A."/>
            <person name="Bruce D."/>
            <person name="Goodwin L."/>
            <person name="Pitluck S."/>
            <person name="Peters L."/>
            <person name="Chertkov O."/>
            <person name="Ovchinnikova G."/>
            <person name="Kyrpides N."/>
            <person name="Mavromatis K."/>
            <person name="Detter J.C."/>
            <person name="Han C."/>
            <person name="Land M."/>
            <person name="Hauser L."/>
            <person name="Markowitz V."/>
            <person name="Cheng J.-F."/>
            <person name="Hugenholtz P."/>
            <person name="Woyke T."/>
            <person name="Wu D."/>
            <person name="Tindall B."/>
            <person name="Brambilla E."/>
            <person name="Klenk H.-P."/>
            <person name="Eisen J.A."/>
        </authorList>
    </citation>
    <scope>NUCLEOTIDE SEQUENCE [LARGE SCALE GENOMIC DNA]</scope>
    <source>
        <strain evidence="2 3">DSM 19592</strain>
    </source>
</reference>
<dbReference type="GO" id="GO:0003677">
    <property type="term" value="F:DNA binding"/>
    <property type="evidence" value="ECO:0007669"/>
    <property type="project" value="InterPro"/>
</dbReference>